<organism evidence="2 3">
    <name type="scientific">Fusobacterium simiae</name>
    <dbReference type="NCBI Taxonomy" id="855"/>
    <lineage>
        <taxon>Bacteria</taxon>
        <taxon>Fusobacteriati</taxon>
        <taxon>Fusobacteriota</taxon>
        <taxon>Fusobacteriia</taxon>
        <taxon>Fusobacteriales</taxon>
        <taxon>Fusobacteriaceae</taxon>
        <taxon>Fusobacterium</taxon>
    </lineage>
</organism>
<reference evidence="2" key="1">
    <citation type="submission" date="2022-09" db="EMBL/GenBank/DDBJ databases">
        <authorList>
            <person name="Zoaiter M."/>
        </authorList>
    </citation>
    <scope>NUCLEOTIDE SEQUENCE</scope>
    <source>
        <strain evidence="2">DSM 19848</strain>
    </source>
</reference>
<dbReference type="PANTHER" id="PTHR33706:SF1">
    <property type="entry name" value="TPR REPEAT PROTEIN"/>
    <property type="match status" value="1"/>
</dbReference>
<accession>A0ABT4DHR1</accession>
<dbReference type="EMBL" id="JAOXXL010000012">
    <property type="protein sequence ID" value="MCY7008126.1"/>
    <property type="molecule type" value="Genomic_DNA"/>
</dbReference>
<evidence type="ECO:0000313" key="2">
    <source>
        <dbReference type="EMBL" id="MCY7008126.1"/>
    </source>
</evidence>
<keyword evidence="1" id="KW-0732">Signal</keyword>
<comment type="caution">
    <text evidence="2">The sequence shown here is derived from an EMBL/GenBank/DDBJ whole genome shotgun (WGS) entry which is preliminary data.</text>
</comment>
<sequence length="435" mass="50847">MKKFFMSLILMLSIFSIVNAHPFKTEKELYNFYTQIDKEVDKELKKDYIKLFEQRKANLKEKASDDVTEKNLEDDEYLFTLKNGKLEIVFKKNILNGKFITLSRLYENGKKSRIACLSKENTAYYGTVKYFRENGTPLYSGQFYDGKMEGMYKEYYENGKILKESRFSNDKENGPEKSYYENGKISIIKNYKDGKANGEYIEYYPNGQLKLKGSYKNDLRNGEFKTYLINGKSAGSIFYKDGKEIKSTLTTYMKEDVFFNFPDKMEAQMNIGDEKSEALKKEMEEHGGYHMLGIDTYPNGRVMRVVPYNQQGQHDGEFLQYYESGQLAQKGTYKNGLGQGDYIWYHENGQIKQKSFYKDDKIEGTVSWFFPSGKIAQTANFKNGKEDGELIEYYENGQIKEKRFYINGKEEGKSLFYDEKGNLTKTEIYKDGIKQ</sequence>
<dbReference type="Proteomes" id="UP001062738">
    <property type="component" value="Unassembled WGS sequence"/>
</dbReference>
<dbReference type="RefSeq" id="WP_265152110.1">
    <property type="nucleotide sequence ID" value="NZ_JAOXXL010000012.1"/>
</dbReference>
<name>A0ABT4DHR1_FUSSI</name>
<evidence type="ECO:0000313" key="3">
    <source>
        <dbReference type="Proteomes" id="UP001062738"/>
    </source>
</evidence>
<dbReference type="Gene3D" id="2.20.110.10">
    <property type="entry name" value="Histone H3 K4-specific methyltransferase SET7/9 N-terminal domain"/>
    <property type="match status" value="4"/>
</dbReference>
<dbReference type="Pfam" id="PF07661">
    <property type="entry name" value="MORN_2"/>
    <property type="match status" value="8"/>
</dbReference>
<protein>
    <submittedName>
        <fullName evidence="2">Toxin-antitoxin system YwqK family antitoxin</fullName>
    </submittedName>
</protein>
<evidence type="ECO:0000256" key="1">
    <source>
        <dbReference type="SAM" id="SignalP"/>
    </source>
</evidence>
<proteinExistence type="predicted"/>
<dbReference type="SUPFAM" id="SSF82185">
    <property type="entry name" value="Histone H3 K4-specific methyltransferase SET7/9 N-terminal domain"/>
    <property type="match status" value="4"/>
</dbReference>
<feature type="chain" id="PRO_5047215895" evidence="1">
    <location>
        <begin position="21"/>
        <end position="435"/>
    </location>
</feature>
<keyword evidence="3" id="KW-1185">Reference proteome</keyword>
<feature type="signal peptide" evidence="1">
    <location>
        <begin position="1"/>
        <end position="20"/>
    </location>
</feature>
<dbReference type="InterPro" id="IPR011652">
    <property type="entry name" value="MORN_2"/>
</dbReference>
<dbReference type="PANTHER" id="PTHR33706">
    <property type="entry name" value="MORN VARIANT REPEAT PROTEIN"/>
    <property type="match status" value="1"/>
</dbReference>
<gene>
    <name evidence="2" type="ORF">OCK72_05570</name>
</gene>